<keyword evidence="2" id="KW-1185">Reference proteome</keyword>
<evidence type="ECO:0008006" key="3">
    <source>
        <dbReference type="Google" id="ProtNLM"/>
    </source>
</evidence>
<organism evidence="1 2">
    <name type="scientific">Roseibium sediminicola</name>
    <dbReference type="NCBI Taxonomy" id="2933272"/>
    <lineage>
        <taxon>Bacteria</taxon>
        <taxon>Pseudomonadati</taxon>
        <taxon>Pseudomonadota</taxon>
        <taxon>Alphaproteobacteria</taxon>
        <taxon>Hyphomicrobiales</taxon>
        <taxon>Stappiaceae</taxon>
        <taxon>Roseibium</taxon>
    </lineage>
</organism>
<proteinExistence type="predicted"/>
<name>A0ABT0GS28_9HYPH</name>
<evidence type="ECO:0000313" key="2">
    <source>
        <dbReference type="Proteomes" id="UP001431221"/>
    </source>
</evidence>
<sequence>MAFWNWLFGRKKPPTVFLGDVQMHLDWNVVSSFCHYFGAPVQVEPDPDQLRSYFARTLGLPLFAPDADLKPGDQLLHLAITDLRYGFLASLNTNDTWIPLLIRPSVTLYGYLLDIDSGQVLAEKRVTQKPSWLRSADPVLFAWTYFTGDFGPAPSRPMTDIAAVKALRQLQKLAAHTARTGHLLEKNRTT</sequence>
<reference evidence="1" key="1">
    <citation type="submission" date="2022-04" db="EMBL/GenBank/DDBJ databases">
        <title>Roseibium sp. CAU 1639 isolated from mud.</title>
        <authorList>
            <person name="Kim W."/>
        </authorList>
    </citation>
    <scope>NUCLEOTIDE SEQUENCE</scope>
    <source>
        <strain evidence="1">CAU 1639</strain>
    </source>
</reference>
<accession>A0ABT0GS28</accession>
<dbReference type="EMBL" id="JALNMJ010000004">
    <property type="protein sequence ID" value="MCK7612086.1"/>
    <property type="molecule type" value="Genomic_DNA"/>
</dbReference>
<protein>
    <recommendedName>
        <fullName evidence="3">PAS domain-containing protein</fullName>
    </recommendedName>
</protein>
<gene>
    <name evidence="1" type="ORF">M0H32_07940</name>
</gene>
<evidence type="ECO:0000313" key="1">
    <source>
        <dbReference type="EMBL" id="MCK7612086.1"/>
    </source>
</evidence>
<dbReference type="Proteomes" id="UP001431221">
    <property type="component" value="Unassembled WGS sequence"/>
</dbReference>
<comment type="caution">
    <text evidence="1">The sequence shown here is derived from an EMBL/GenBank/DDBJ whole genome shotgun (WGS) entry which is preliminary data.</text>
</comment>
<dbReference type="RefSeq" id="WP_248153040.1">
    <property type="nucleotide sequence ID" value="NZ_JALNMJ010000004.1"/>
</dbReference>